<protein>
    <submittedName>
        <fullName evidence="1">Toprim domain-containing protein</fullName>
    </submittedName>
</protein>
<dbReference type="Pfam" id="PF13155">
    <property type="entry name" value="Toprim_2"/>
    <property type="match status" value="1"/>
</dbReference>
<dbReference type="Gene3D" id="3.40.1360.10">
    <property type="match status" value="1"/>
</dbReference>
<dbReference type="CDD" id="cd01029">
    <property type="entry name" value="TOPRIM_primases"/>
    <property type="match status" value="1"/>
</dbReference>
<accession>A0ABU9Q341</accession>
<dbReference type="InterPro" id="IPR034154">
    <property type="entry name" value="TOPRIM_DnaG/twinkle"/>
</dbReference>
<sequence>MNPSLHADILNRLSEFNFKHEKKGYLRAGTCPGCQKKELYTNADNPWVVRCGRLNNCGYEGHVKELYPDLFDDWSKRYQTPEATNPQAAADAYMQHGRGFTLSRVQGLYRQESYFDKDLNIGSATVRFAVADGYWERLIDKPQRFGKKKARFSFGSAYHGKFWSHPSHSLQAVDEIWIVEGIFDAIALEHHGIAAVSIMSCNNYPLQSLQDLRDARGNQDCRLVWALDGDSAGRSYTTKHIERAKAAGWECSAAQIPQNGRLKLDWNDLHQRDKLTEADIENYRYHGAILVAGSASDKALLMYGKEGKTEFDFEFRNRLYWFTLDLMAYNKEMEQLDSEGSTSILSEAGKREKALYAAHTIRPIANCNPVALYYQKNEMTDEAWYYFRVDFPHDGASIKNTFTSSQISSSAEFKKRLLGIAPGAMFSGSSAMLDRIMERDLFHIKRVETIDYIGYSKEYGCYVLDNVAIKDGTLYDVNKEDFYDLGRIAVKSLNRSVSLQINRDPDGYTTEWVNLLWKAFGAKGMVALTFWFGSLFAEQIRAAQSSYPFLEVVGKAGAGKSTLIEFLWKLFGRAGYEGFDPSKSSLAARARNFSQVSGLPVVLIESDRERMDGDKSHVKSFDWDELKTAYNGRSTRARGMNTGGNETYEPPFRGAIVISQNNPVNASEAILSRIVHLYFDLTTQTPESGEAADALKFMPAEKVSGFVLAAAKREKKIMETVAERTAVYLKELRMRPEIKMPRLVEIHAQMLALTDALGLVIKLTPEQQKAMREQIITMAGERQQVINDDHTLVQEFWEAFDYLDSNDMHRLNHSRDPQLIAVNLNHFVQIAAERRQQIPVIGDLKKVLRTSRRRKFLDVRVVNSQIRARDNVLGSKSMMCWVFQNDKPTN</sequence>
<dbReference type="SUPFAM" id="SSF56731">
    <property type="entry name" value="DNA primase core"/>
    <property type="match status" value="1"/>
</dbReference>
<dbReference type="EMBL" id="JBANDC010000028">
    <property type="protein sequence ID" value="MEM4990666.1"/>
    <property type="molecule type" value="Genomic_DNA"/>
</dbReference>
<proteinExistence type="predicted"/>
<reference evidence="1 2" key="1">
    <citation type="submission" date="2024-02" db="EMBL/GenBank/DDBJ databases">
        <title>Draft genome sequence of Collimonas sp. strain H4R21, an effective mineral-weathering bacterial strain isolated from the beech rhizosphere.</title>
        <authorList>
            <person name="Morin E."/>
            <person name="Uroz S."/>
            <person name="Leveau J.H.J."/>
            <person name="Kumar R."/>
            <person name="Rey M.W."/>
            <person name="Pham J."/>
        </authorList>
    </citation>
    <scope>NUCLEOTIDE SEQUENCE [LARGE SCALE GENOMIC DNA]</scope>
    <source>
        <strain evidence="1 2">H4R21</strain>
    </source>
</reference>
<keyword evidence="2" id="KW-1185">Reference proteome</keyword>
<evidence type="ECO:0000313" key="1">
    <source>
        <dbReference type="EMBL" id="MEM4990666.1"/>
    </source>
</evidence>
<gene>
    <name evidence="1" type="ORF">V8G57_24975</name>
</gene>
<organism evidence="1 2">
    <name type="scientific">Collimonas rhizosphaerae</name>
    <dbReference type="NCBI Taxonomy" id="3126357"/>
    <lineage>
        <taxon>Bacteria</taxon>
        <taxon>Pseudomonadati</taxon>
        <taxon>Pseudomonadota</taxon>
        <taxon>Betaproteobacteria</taxon>
        <taxon>Burkholderiales</taxon>
        <taxon>Oxalobacteraceae</taxon>
        <taxon>Collimonas</taxon>
    </lineage>
</organism>
<comment type="caution">
    <text evidence="1">The sequence shown here is derived from an EMBL/GenBank/DDBJ whole genome shotgun (WGS) entry which is preliminary data.</text>
</comment>
<name>A0ABU9Q341_9BURK</name>
<dbReference type="Proteomes" id="UP001495910">
    <property type="component" value="Unassembled WGS sequence"/>
</dbReference>
<dbReference type="RefSeq" id="WP_342831680.1">
    <property type="nucleotide sequence ID" value="NZ_JBANDC010000028.1"/>
</dbReference>
<evidence type="ECO:0000313" key="2">
    <source>
        <dbReference type="Proteomes" id="UP001495910"/>
    </source>
</evidence>